<evidence type="ECO:0000259" key="2">
    <source>
        <dbReference type="PROSITE" id="PS51819"/>
    </source>
</evidence>
<dbReference type="AlphaFoldDB" id="A0A2S7KAN9"/>
<evidence type="ECO:0000313" key="4">
    <source>
        <dbReference type="Proteomes" id="UP000239504"/>
    </source>
</evidence>
<gene>
    <name evidence="3" type="ORF">CW354_01415</name>
</gene>
<accession>A0A2S7KAN9</accession>
<comment type="caution">
    <text evidence="3">The sequence shown here is derived from an EMBL/GenBank/DDBJ whole genome shotgun (WGS) entry which is preliminary data.</text>
</comment>
<dbReference type="Pfam" id="PF00903">
    <property type="entry name" value="Glyoxalase"/>
    <property type="match status" value="2"/>
</dbReference>
<feature type="signal peptide" evidence="1">
    <location>
        <begin position="1"/>
        <end position="22"/>
    </location>
</feature>
<feature type="domain" description="VOC" evidence="2">
    <location>
        <begin position="44"/>
        <end position="168"/>
    </location>
</feature>
<feature type="domain" description="VOC" evidence="2">
    <location>
        <begin position="175"/>
        <end position="295"/>
    </location>
</feature>
<dbReference type="EMBL" id="PJCH01000001">
    <property type="protein sequence ID" value="PQA89557.1"/>
    <property type="molecule type" value="Genomic_DNA"/>
</dbReference>
<dbReference type="Gene3D" id="3.10.180.10">
    <property type="entry name" value="2,3-Dihydroxybiphenyl 1,2-Dioxygenase, domain 1"/>
    <property type="match status" value="2"/>
</dbReference>
<feature type="chain" id="PRO_5015615024" description="VOC domain-containing protein" evidence="1">
    <location>
        <begin position="23"/>
        <end position="301"/>
    </location>
</feature>
<dbReference type="RefSeq" id="WP_104828259.1">
    <property type="nucleotide sequence ID" value="NZ_PJCH01000001.1"/>
</dbReference>
<organism evidence="3 4">
    <name type="scientific">Hyphococcus luteus</name>
    <dbReference type="NCBI Taxonomy" id="2058213"/>
    <lineage>
        <taxon>Bacteria</taxon>
        <taxon>Pseudomonadati</taxon>
        <taxon>Pseudomonadota</taxon>
        <taxon>Alphaproteobacteria</taxon>
        <taxon>Parvularculales</taxon>
        <taxon>Parvularculaceae</taxon>
        <taxon>Hyphococcus</taxon>
    </lineage>
</organism>
<dbReference type="OrthoDB" id="7401575at2"/>
<keyword evidence="4" id="KW-1185">Reference proteome</keyword>
<dbReference type="InterPro" id="IPR037523">
    <property type="entry name" value="VOC_core"/>
</dbReference>
<reference evidence="3 4" key="1">
    <citation type="submission" date="2017-12" db="EMBL/GenBank/DDBJ databases">
        <authorList>
            <person name="Hurst M.R.H."/>
        </authorList>
    </citation>
    <scope>NUCLEOTIDE SEQUENCE [LARGE SCALE GENOMIC DNA]</scope>
    <source>
        <strain evidence="3 4">SY-3-19</strain>
    </source>
</reference>
<dbReference type="CDD" id="cd06587">
    <property type="entry name" value="VOC"/>
    <property type="match status" value="1"/>
</dbReference>
<dbReference type="InterPro" id="IPR004360">
    <property type="entry name" value="Glyas_Fos-R_dOase_dom"/>
</dbReference>
<dbReference type="SUPFAM" id="SSF54593">
    <property type="entry name" value="Glyoxalase/Bleomycin resistance protein/Dihydroxybiphenyl dioxygenase"/>
    <property type="match status" value="2"/>
</dbReference>
<dbReference type="PROSITE" id="PS51819">
    <property type="entry name" value="VOC"/>
    <property type="match status" value="2"/>
</dbReference>
<name>A0A2S7KAN9_9PROT</name>
<proteinExistence type="predicted"/>
<evidence type="ECO:0000256" key="1">
    <source>
        <dbReference type="SAM" id="SignalP"/>
    </source>
</evidence>
<evidence type="ECO:0000313" key="3">
    <source>
        <dbReference type="EMBL" id="PQA89557.1"/>
    </source>
</evidence>
<dbReference type="InterPro" id="IPR029068">
    <property type="entry name" value="Glyas_Bleomycin-R_OHBP_Dase"/>
</dbReference>
<sequence length="301" mass="32543">MPMRFKTALFLGLSLMAPSAFAEEPAAEKAETTSSVRSVISQDSMNVYRRFVPEDREKMVAFYDEVLDLAPLQPIDLGGGMQMILFKIGGAQIKLASGLKEGRQYHLGGVKDGTGIRLFTLFFPDEAALAARFEEHGYDAPQFTDIGGGARAALVEDPGGFTLKLVVEPDAPRETYEKVEVGVNASDLEASRGFYRDFVGLDELPPVEDKLLGVTKYPYRNGATTINVWSAGEDLPADTGSAGVQYVVSDVDAVDATAKARDVTVETPLGSLPGFDLRFVWLNDPDGVTNYFAQVGGNPDQ</sequence>
<protein>
    <recommendedName>
        <fullName evidence="2">VOC domain-containing protein</fullName>
    </recommendedName>
</protein>
<keyword evidence="1" id="KW-0732">Signal</keyword>
<dbReference type="Proteomes" id="UP000239504">
    <property type="component" value="Unassembled WGS sequence"/>
</dbReference>